<dbReference type="InterPro" id="IPR020476">
    <property type="entry name" value="Nudix_hydrolase"/>
</dbReference>
<dbReference type="Gene3D" id="3.40.630.30">
    <property type="match status" value="1"/>
</dbReference>
<organism evidence="4 5">
    <name type="scientific">Anaeramoeba flamelloides</name>
    <dbReference type="NCBI Taxonomy" id="1746091"/>
    <lineage>
        <taxon>Eukaryota</taxon>
        <taxon>Metamonada</taxon>
        <taxon>Anaeramoebidae</taxon>
        <taxon>Anaeramoeba</taxon>
    </lineage>
</organism>
<name>A0ABQ8XKU1_9EUKA</name>
<proteinExistence type="inferred from homology"/>
<dbReference type="PANTHER" id="PTHR13994:SF13">
    <property type="entry name" value="FI03680P"/>
    <property type="match status" value="1"/>
</dbReference>
<comment type="similarity">
    <text evidence="1">Belongs to the Nudix hydrolase family.</text>
</comment>
<accession>A0ABQ8XKU1</accession>
<keyword evidence="5" id="KW-1185">Reference proteome</keyword>
<evidence type="ECO:0000259" key="3">
    <source>
        <dbReference type="PROSITE" id="PS51462"/>
    </source>
</evidence>
<evidence type="ECO:0000256" key="2">
    <source>
        <dbReference type="ARBA" id="ARBA00022801"/>
    </source>
</evidence>
<dbReference type="PROSITE" id="PS51462">
    <property type="entry name" value="NUDIX"/>
    <property type="match status" value="1"/>
</dbReference>
<dbReference type="InterPro" id="IPR000086">
    <property type="entry name" value="NUDIX_hydrolase_dom"/>
</dbReference>
<evidence type="ECO:0000313" key="5">
    <source>
        <dbReference type="Proteomes" id="UP001150062"/>
    </source>
</evidence>
<feature type="domain" description="Nudix hydrolase" evidence="3">
    <location>
        <begin position="93"/>
        <end position="226"/>
    </location>
</feature>
<dbReference type="Gene3D" id="3.90.79.10">
    <property type="entry name" value="Nucleoside Triphosphate Pyrophosphohydrolase"/>
    <property type="match status" value="1"/>
</dbReference>
<dbReference type="EMBL" id="JAOAOG010000281">
    <property type="protein sequence ID" value="KAJ6233241.1"/>
    <property type="molecule type" value="Genomic_DNA"/>
</dbReference>
<dbReference type="Proteomes" id="UP001150062">
    <property type="component" value="Unassembled WGS sequence"/>
</dbReference>
<sequence length="263" mass="30304">MDLTFDLYNGVTIIVPTNWNDAKTFKPKFEDLMSNLDKGTRGVWCKVSIKSSQLIPVLVEEFSFTFHHTKTDYIMLTKWLPKNEMNVLPQYPITNVAVGGLVMNDQNQVLLVKELFILPEYKRLWKFPGGSIDIGESITEAAQREVFEETSIKTEVVGILPDIRHTTNIDSLFQGSDMYFVVKLKPITNTIKIDPKEIYKCKWVDTKKVLATNYDGIFKRLKKMIAFSLENPNLLIKENKTHTNRSVYQIDKQNCQNSVNTNN</sequence>
<dbReference type="Pfam" id="PF18290">
    <property type="entry name" value="Nudix_hydro"/>
    <property type="match status" value="1"/>
</dbReference>
<dbReference type="SUPFAM" id="SSF55811">
    <property type="entry name" value="Nudix"/>
    <property type="match status" value="1"/>
</dbReference>
<dbReference type="PRINTS" id="PR00502">
    <property type="entry name" value="NUDIXFAMILY"/>
</dbReference>
<protein>
    <recommendedName>
        <fullName evidence="3">Nudix hydrolase domain-containing protein</fullName>
    </recommendedName>
</protein>
<comment type="caution">
    <text evidence="4">The sequence shown here is derived from an EMBL/GenBank/DDBJ whole genome shotgun (WGS) entry which is preliminary data.</text>
</comment>
<dbReference type="PANTHER" id="PTHR13994">
    <property type="entry name" value="NUDIX HYDROLASE RELATED"/>
    <property type="match status" value="1"/>
</dbReference>
<dbReference type="InterPro" id="IPR003293">
    <property type="entry name" value="Nudix_hydrolase6-like"/>
</dbReference>
<evidence type="ECO:0000256" key="1">
    <source>
        <dbReference type="ARBA" id="ARBA00005582"/>
    </source>
</evidence>
<dbReference type="InterPro" id="IPR015797">
    <property type="entry name" value="NUDIX_hydrolase-like_dom_sf"/>
</dbReference>
<dbReference type="InterPro" id="IPR040618">
    <property type="entry name" value="Pre-Nudix"/>
</dbReference>
<keyword evidence="2" id="KW-0378">Hydrolase</keyword>
<evidence type="ECO:0000313" key="4">
    <source>
        <dbReference type="EMBL" id="KAJ6233241.1"/>
    </source>
</evidence>
<dbReference type="Pfam" id="PF00293">
    <property type="entry name" value="NUDIX"/>
    <property type="match status" value="1"/>
</dbReference>
<reference evidence="4" key="1">
    <citation type="submission" date="2022-08" db="EMBL/GenBank/DDBJ databases">
        <title>Novel sulfate-reducing endosymbionts in the free-living metamonad Anaeramoeba.</title>
        <authorList>
            <person name="Jerlstrom-Hultqvist J."/>
            <person name="Cepicka I."/>
            <person name="Gallot-Lavallee L."/>
            <person name="Salas-Leiva D."/>
            <person name="Curtis B.A."/>
            <person name="Zahonova K."/>
            <person name="Pipaliya S."/>
            <person name="Dacks J."/>
            <person name="Roger A.J."/>
        </authorList>
    </citation>
    <scope>NUCLEOTIDE SEQUENCE</scope>
    <source>
        <strain evidence="4">Schooner1</strain>
    </source>
</reference>
<gene>
    <name evidence="4" type="ORF">M0813_30120</name>
</gene>